<feature type="compositionally biased region" description="Polar residues" evidence="1">
    <location>
        <begin position="261"/>
        <end position="270"/>
    </location>
</feature>
<dbReference type="InterPro" id="IPR038106">
    <property type="entry name" value="NFRKB_winged_sf"/>
</dbReference>
<dbReference type="VEuPathDB" id="VectorBase:AFUN003181"/>
<evidence type="ECO:0000259" key="2">
    <source>
        <dbReference type="Pfam" id="PF14465"/>
    </source>
</evidence>
<accession>A0A182RAG7</accession>
<evidence type="ECO:0000256" key="1">
    <source>
        <dbReference type="SAM" id="MobiDB-lite"/>
    </source>
</evidence>
<dbReference type="EnsemblMetazoa" id="AFUN003181-RA">
    <property type="protein sequence ID" value="AFUN003181-PA"/>
    <property type="gene ID" value="AFUN003181"/>
</dbReference>
<dbReference type="CDD" id="cd21865">
    <property type="entry name" value="DEUBAD_NFRKB"/>
    <property type="match status" value="1"/>
</dbReference>
<dbReference type="PANTHER" id="PTHR13052:SF3">
    <property type="entry name" value="NUCLEAR FACTOR RELATED TO KAPPA-B-BINDING PROTEIN"/>
    <property type="match status" value="1"/>
</dbReference>
<evidence type="ECO:0000259" key="3">
    <source>
        <dbReference type="Pfam" id="PF25793"/>
    </source>
</evidence>
<proteinExistence type="predicted"/>
<feature type="region of interest" description="Disordered" evidence="1">
    <location>
        <begin position="251"/>
        <end position="274"/>
    </location>
</feature>
<feature type="region of interest" description="Disordered" evidence="1">
    <location>
        <begin position="369"/>
        <end position="393"/>
    </location>
</feature>
<dbReference type="InterPro" id="IPR025220">
    <property type="entry name" value="NFRKB_WH_1"/>
</dbReference>
<feature type="domain" description="Nuclear factor related to kappa-B-binding protein winged helix-like" evidence="2">
    <location>
        <begin position="529"/>
        <end position="633"/>
    </location>
</feature>
<name>A0A182RAG7_ANOFN</name>
<dbReference type="Pfam" id="PF25793">
    <property type="entry name" value="WHD_2nd_NFRKB"/>
    <property type="match status" value="1"/>
</dbReference>
<feature type="region of interest" description="Disordered" evidence="1">
    <location>
        <begin position="925"/>
        <end position="944"/>
    </location>
</feature>
<dbReference type="GO" id="GO:0002020">
    <property type="term" value="F:protease binding"/>
    <property type="evidence" value="ECO:0007669"/>
    <property type="project" value="TreeGrafter"/>
</dbReference>
<feature type="region of interest" description="Disordered" evidence="1">
    <location>
        <begin position="2002"/>
        <end position="2026"/>
    </location>
</feature>
<feature type="compositionally biased region" description="Low complexity" evidence="1">
    <location>
        <begin position="2007"/>
        <end position="2024"/>
    </location>
</feature>
<dbReference type="GO" id="GO:0031011">
    <property type="term" value="C:Ino80 complex"/>
    <property type="evidence" value="ECO:0007669"/>
    <property type="project" value="InterPro"/>
</dbReference>
<feature type="domain" description="Nuclear factor related to kappa-B-binding protein second winged helix" evidence="3">
    <location>
        <begin position="763"/>
        <end position="901"/>
    </location>
</feature>
<evidence type="ECO:0000313" key="4">
    <source>
        <dbReference type="EnsemblMetazoa" id="AFUN003181-PA"/>
    </source>
</evidence>
<protein>
    <submittedName>
        <fullName evidence="4">NFRKB_winged domain-containing protein</fullName>
    </submittedName>
</protein>
<dbReference type="Pfam" id="PF14465">
    <property type="entry name" value="WHD_1st_NFRKB"/>
    <property type="match status" value="1"/>
</dbReference>
<sequence>MGRNLEMARKLSMKTYSAADNTYESSSGSDSDESNASLLERSCLLSNKFMLPKDLCENVSIFHELFSRTLWDTLPQTTQQKLAKLLPVAKDDMPSATKVVHSLMSQELQRFGKEPMDDFRCKLANGSFRVDIAKLKHNLAELTKKDKRMVELQRMSRLAPKVMLSREAVLYSELHSNDGRAVPSFGRVTDNYDRRRQWKYDFNVSSAMEKYQAVAKKRYLSEIINICDEVGLPMSLSDEEDCMHALPTGTTRKQRRMVGTGPQSSEQSNVLPRPGTFGSFNGTAGNTFDGTIFNAPKVFLVTEEHYRKLLLQHRKRKMEEPDHPELDLDNIKLKDVVSRTQIAAGYRRILPLPKVHISDALKDNSTTMKGKVKSQKSLKMHRTSLDQPDSKGTFERNFGEHQNVERVKTEPSVATNVKVKEEQPTSDCFDSVLNENVVSNVISTRSDEKSTMSNDESVKEDKRNFNAIVETKLETADTFSTSTIMNTAQSTKPLSNESLFDAMVENVEQNSTEQSSMNCLFSNGTHACFLSVVRDLFCSNPDHRSTLPELRLKLDAWTKSPVAERNVWFEQYKNIGEWNDTLQSAVQFLTGEFVNQPEDFVPYIEHKVSLNILQWIGASRDGDSRLVQLCAYWQSRKQEINKPSSQHSLTASNAPCMSGSIVNDSSLMQAVSASPKCRSRTTVASKHVPFSPSYSPSSSMSSVSSLPIAVDNSLFNESTVSSLSIKTATLSEDDGTINERSTATPPPLFPTDWTVRKATDQEIESFREQEKRRYENPHMAFTYKQHSYDSVVGPVKGIYTQAPGISKARGHSMLVANRPNFVTILTLVRDATARLPNGEGTRADICELLKSSQYISPTATDQVLQTIVSGALDRMHTERDPCVKYDAKRKIWIYLHRNRTEQEFERLHMQYQGFTKHKKSIVRKPLRQSKESISTSSTAKHDLLNDSGTSVESFTLNSSMIKMDQDLQATVGCIAMDPTINTDTAIINAEIPISSSTCGTSVGKSTTSLLKKQTPLTLSSDNINVQQPCNDIKSDIHSSIVKGLTSDVNTPCQADQAKQPICIVKEQQTVTPEPSTNVLYKSSNKLCSAVTLNSSVGNNIRTIQIPKSSLTLANIPVVSNTSTAIANETSTSDDGLSPDSLTNINPKSPKKILVSAIVSSSVKSTPSPSVSASAKSVVDISRISNSKPILVQSIGTASSSHTPAAYSFVSSPKDAIKIGSAVGGGTIVSIRQVNSNSGISNIGQKNQLLACGQTTSLLSSQSSTQTKGTQLSINNASFTGSSGGTTLQTMKGGAVITATISKPIYSSSVGPAPLKQGTGSAASIIQTNLPGSVFSQKMMVSSCKANTPSSGESNTTVPTIVAIKSTSTPNMTSVTPGGTNRIVKPTTNLFSTITLTKGQQSVLTPAKQRQIIQNLLSQNQKQSLAGNQIVSQAQLLAASASSSSITKVQSGDTKQQYKSGPAYLVENQATAPAFKINPNSSGATTIKTLSPKIVKITPTRSKPQSSIRPVGNISTIVGSSNATVLPASSVINQTAASNVKMIKMNPSTIITSSSEGLSMTNAANISASTAVAVTVPNNAGTIVTPSITKSGTMRVLKTATGSTAVIKTEVTRSVQSTAHHTLENLRKDPSSQIGSKLLVNPNINTGQLIPLESLLQKPGIGSTVNNSVGGLNTILKLAGTTKTGQQFLQFGTSSSPSKPISNLPSNSSGVSTVASAAQQYTILPQTRNIISVASTSATNRSTNLPLTIMSSPSESSDGFQSGGSIIVANKKANLGEVNSSADATTSLLSHVANSSSAKLMQQGTKVKLLTTTTHNSNSFGTAPAVSASQQQGSVYNAKTTVPSTVSVSGEFLNAKIIGVRNITSGKIKGTPSLSTSVGANQAIAVSTAHLSGATKSGPASSMVLTGNTSSNSLVLGQPNASSVTVSGVSSTVGREITRTNSGTSIPGQIQTVLLRNNLLKVQTAPNKLSHPQSIVSGTLSSSGVNSGINPAATALIATSGQCSAAHSKPQPQQQQQYKSQKQQQNINSGGNAVIIAPNIPSNPMVLGRAVGEETPTTYVKIQSSDAELTNNLDSVSQSPRVVISQPIIMASDIQKTGTSINLKRLKVIPISKQPNK</sequence>
<dbReference type="InterPro" id="IPR057748">
    <property type="entry name" value="NFRKB_WH_2"/>
</dbReference>
<organism evidence="4">
    <name type="scientific">Anopheles funestus</name>
    <name type="common">African malaria mosquito</name>
    <dbReference type="NCBI Taxonomy" id="62324"/>
    <lineage>
        <taxon>Eukaryota</taxon>
        <taxon>Metazoa</taxon>
        <taxon>Ecdysozoa</taxon>
        <taxon>Arthropoda</taxon>
        <taxon>Hexapoda</taxon>
        <taxon>Insecta</taxon>
        <taxon>Pterygota</taxon>
        <taxon>Neoptera</taxon>
        <taxon>Endopterygota</taxon>
        <taxon>Diptera</taxon>
        <taxon>Nematocera</taxon>
        <taxon>Culicoidea</taxon>
        <taxon>Culicidae</taxon>
        <taxon>Anophelinae</taxon>
        <taxon>Anopheles</taxon>
    </lineage>
</organism>
<dbReference type="VEuPathDB" id="VectorBase:AFUN2_003136"/>
<feature type="compositionally biased region" description="Basic residues" evidence="1">
    <location>
        <begin position="370"/>
        <end position="382"/>
    </location>
</feature>
<dbReference type="Gene3D" id="1.10.10.2430">
    <property type="entry name" value="NFRKB winged helix-like domain"/>
    <property type="match status" value="1"/>
</dbReference>
<dbReference type="STRING" id="62324.A0A182RAG7"/>
<reference evidence="4" key="1">
    <citation type="submission" date="2020-05" db="UniProtKB">
        <authorList>
            <consortium name="EnsemblMetazoa"/>
        </authorList>
    </citation>
    <scope>IDENTIFICATION</scope>
    <source>
        <strain evidence="4">FUMOZ</strain>
    </source>
</reference>
<dbReference type="InterPro" id="IPR024867">
    <property type="entry name" value="NFRKB"/>
</dbReference>
<dbReference type="PANTHER" id="PTHR13052">
    <property type="entry name" value="NFRKB-RELATED"/>
    <property type="match status" value="1"/>
</dbReference>